<dbReference type="Pfam" id="PF02771">
    <property type="entry name" value="Acyl-CoA_dh_N"/>
    <property type="match status" value="1"/>
</dbReference>
<evidence type="ECO:0000313" key="10">
    <source>
        <dbReference type="EMBL" id="QNG48713.1"/>
    </source>
</evidence>
<sequence>MTADASSLLSRDLLAFQLFDWLKVDEDEERDTLLAVIDTAQRLAAEEFLPHYRQADTEEPRLEGGSVHILPAIHRALAQYADLGLFGASFPEELGGLGLPFTVSLAIYGNFAAANTSTAAYAMLTAANARLIAAFGTQAQIDHFAQPQIEGRWFGTMCLSEPQAGSSLGDIRTRAVADGEDMFGARYRLTGNKMWISGGDQDASANIVHLVLAKIASDDGRLPEGSSGISLFIVPKLLPDGTRNDLAVAGVNHKMGFRGTANCLLNFGERQGAIGWRVGGEGQGLAQMFMMMNEARIGVGMGAAALAYRGYRLSLRYAQDRTQGRAIGVKSGPPVPIIVHSDVRRMILQQKSYAEGALALCLYCARLVDQGSEETEALLALLTPVAKTWPSEFGLVANDLAIQIHGGYGYTRDFDVEQLWRDNRLNPIHEGTTGIQAIDLVGRKLLNSDGRSLALLRDRVAETAARALDEPDWTPLASVLGDFWHDVDQTIEGLRETGGTEAFDDATLFLRAFGHGVVAWLWLDQALHARDLSNLGLRGGLSYACRFFFESELPQARAWLSIVGGHSSLVRTISEEALA</sequence>
<dbReference type="Pfam" id="PF12806">
    <property type="entry name" value="Acyl-CoA_dh_C"/>
    <property type="match status" value="1"/>
</dbReference>
<dbReference type="InterPro" id="IPR006091">
    <property type="entry name" value="Acyl-CoA_Oxase/DH_mid-dom"/>
</dbReference>
<dbReference type="InterPro" id="IPR009100">
    <property type="entry name" value="AcylCoA_DH/oxidase_NM_dom_sf"/>
</dbReference>
<evidence type="ECO:0000259" key="9">
    <source>
        <dbReference type="Pfam" id="PF12806"/>
    </source>
</evidence>
<evidence type="ECO:0000259" key="8">
    <source>
        <dbReference type="Pfam" id="PF02771"/>
    </source>
</evidence>
<evidence type="ECO:0000256" key="3">
    <source>
        <dbReference type="ARBA" id="ARBA00022630"/>
    </source>
</evidence>
<name>A0A9X7YG03_SPHYA</name>
<evidence type="ECO:0000259" key="7">
    <source>
        <dbReference type="Pfam" id="PF02770"/>
    </source>
</evidence>
<keyword evidence="5" id="KW-0560">Oxidoreductase</keyword>
<comment type="similarity">
    <text evidence="2 5">Belongs to the acyl-CoA dehydrogenase family.</text>
</comment>
<organism evidence="10 11">
    <name type="scientific">Sphingobium yanoikuyae</name>
    <name type="common">Sphingomonas yanoikuyae</name>
    <dbReference type="NCBI Taxonomy" id="13690"/>
    <lineage>
        <taxon>Bacteria</taxon>
        <taxon>Pseudomonadati</taxon>
        <taxon>Pseudomonadota</taxon>
        <taxon>Alphaproteobacteria</taxon>
        <taxon>Sphingomonadales</taxon>
        <taxon>Sphingomonadaceae</taxon>
        <taxon>Sphingobium</taxon>
    </lineage>
</organism>
<feature type="domain" description="Acyl-CoA dehydrogenase/oxidase C-terminal" evidence="6">
    <location>
        <begin position="282"/>
        <end position="439"/>
    </location>
</feature>
<protein>
    <submittedName>
        <fullName evidence="10">Acyl-CoA dehydrogenase</fullName>
    </submittedName>
</protein>
<dbReference type="InterPro" id="IPR036250">
    <property type="entry name" value="AcylCo_DH-like_C"/>
</dbReference>
<dbReference type="EMBL" id="CP060122">
    <property type="protein sequence ID" value="QNG48713.1"/>
    <property type="molecule type" value="Genomic_DNA"/>
</dbReference>
<dbReference type="SUPFAM" id="SSF47203">
    <property type="entry name" value="Acyl-CoA dehydrogenase C-terminal domain-like"/>
    <property type="match status" value="1"/>
</dbReference>
<dbReference type="InterPro" id="IPR046373">
    <property type="entry name" value="Acyl-CoA_Oxase/DH_mid-dom_sf"/>
</dbReference>
<dbReference type="AlphaFoldDB" id="A0A9X7YG03"/>
<feature type="domain" description="Acyl-CoA oxidase/dehydrogenase middle" evidence="7">
    <location>
        <begin position="157"/>
        <end position="267"/>
    </location>
</feature>
<keyword evidence="3 5" id="KW-0285">Flavoprotein</keyword>
<evidence type="ECO:0000256" key="2">
    <source>
        <dbReference type="ARBA" id="ARBA00009347"/>
    </source>
</evidence>
<accession>A0A9X7YG03</accession>
<dbReference type="Pfam" id="PF02770">
    <property type="entry name" value="Acyl-CoA_dh_M"/>
    <property type="match status" value="1"/>
</dbReference>
<evidence type="ECO:0000259" key="6">
    <source>
        <dbReference type="Pfam" id="PF00441"/>
    </source>
</evidence>
<dbReference type="InterPro" id="IPR025878">
    <property type="entry name" value="Acyl-CoA_dh-like_C_dom"/>
</dbReference>
<dbReference type="InterPro" id="IPR013786">
    <property type="entry name" value="AcylCoA_DH/ox_N"/>
</dbReference>
<proteinExistence type="inferred from homology"/>
<dbReference type="PANTHER" id="PTHR42803:SF3">
    <property type="entry name" value="ACYL-COA DEHYDROGENASE-RELATED"/>
    <property type="match status" value="1"/>
</dbReference>
<evidence type="ECO:0000256" key="5">
    <source>
        <dbReference type="RuleBase" id="RU362125"/>
    </source>
</evidence>
<gene>
    <name evidence="10" type="ORF">H3V42_15070</name>
</gene>
<dbReference type="InterPro" id="IPR009075">
    <property type="entry name" value="AcylCo_DH/oxidase_C"/>
</dbReference>
<dbReference type="Gene3D" id="1.10.540.10">
    <property type="entry name" value="Acyl-CoA dehydrogenase/oxidase, N-terminal domain"/>
    <property type="match status" value="1"/>
</dbReference>
<keyword evidence="4 5" id="KW-0274">FAD</keyword>
<dbReference type="GO" id="GO:0050660">
    <property type="term" value="F:flavin adenine dinucleotide binding"/>
    <property type="evidence" value="ECO:0007669"/>
    <property type="project" value="InterPro"/>
</dbReference>
<dbReference type="GO" id="GO:0016627">
    <property type="term" value="F:oxidoreductase activity, acting on the CH-CH group of donors"/>
    <property type="evidence" value="ECO:0007669"/>
    <property type="project" value="InterPro"/>
</dbReference>
<comment type="cofactor">
    <cofactor evidence="1 5">
        <name>FAD</name>
        <dbReference type="ChEBI" id="CHEBI:57692"/>
    </cofactor>
</comment>
<dbReference type="SUPFAM" id="SSF56645">
    <property type="entry name" value="Acyl-CoA dehydrogenase NM domain-like"/>
    <property type="match status" value="1"/>
</dbReference>
<dbReference type="Pfam" id="PF00441">
    <property type="entry name" value="Acyl-CoA_dh_1"/>
    <property type="match status" value="1"/>
</dbReference>
<dbReference type="Proteomes" id="UP000515377">
    <property type="component" value="Chromosome"/>
</dbReference>
<reference evidence="10 11" key="1">
    <citation type="submission" date="2020-07" db="EMBL/GenBank/DDBJ databases">
        <title>Whole genome sequence of Sphingobium yanoikuyae A3.</title>
        <authorList>
            <person name="Han S.-S."/>
        </authorList>
    </citation>
    <scope>NUCLEOTIDE SEQUENCE [LARGE SCALE GENOMIC DNA]</scope>
    <source>
        <strain evidence="10 11">A3</strain>
    </source>
</reference>
<dbReference type="InterPro" id="IPR052166">
    <property type="entry name" value="Diverse_Acyl-CoA_DH"/>
</dbReference>
<evidence type="ECO:0000313" key="11">
    <source>
        <dbReference type="Proteomes" id="UP000515377"/>
    </source>
</evidence>
<dbReference type="Gene3D" id="2.40.110.10">
    <property type="entry name" value="Butyryl-CoA Dehydrogenase, subunit A, domain 2"/>
    <property type="match status" value="1"/>
</dbReference>
<dbReference type="Gene3D" id="1.20.140.10">
    <property type="entry name" value="Butyryl-CoA Dehydrogenase, subunit A, domain 3"/>
    <property type="match status" value="1"/>
</dbReference>
<evidence type="ECO:0000256" key="1">
    <source>
        <dbReference type="ARBA" id="ARBA00001974"/>
    </source>
</evidence>
<feature type="domain" description="Acetyl-CoA dehydrogenase-like C-terminal" evidence="9">
    <location>
        <begin position="459"/>
        <end position="564"/>
    </location>
</feature>
<dbReference type="InterPro" id="IPR037069">
    <property type="entry name" value="AcylCoA_DH/ox_N_sf"/>
</dbReference>
<dbReference type="PANTHER" id="PTHR42803">
    <property type="entry name" value="ACYL-COA DEHYDROGENASE"/>
    <property type="match status" value="1"/>
</dbReference>
<evidence type="ECO:0000256" key="4">
    <source>
        <dbReference type="ARBA" id="ARBA00022827"/>
    </source>
</evidence>
<feature type="domain" description="Acyl-CoA dehydrogenase/oxidase N-terminal" evidence="8">
    <location>
        <begin position="34"/>
        <end position="151"/>
    </location>
</feature>